<evidence type="ECO:0000313" key="2">
    <source>
        <dbReference type="EMBL" id="OIV38858.1"/>
    </source>
</evidence>
<dbReference type="Pfam" id="PF14435">
    <property type="entry name" value="SUKH-4"/>
    <property type="match status" value="1"/>
</dbReference>
<gene>
    <name evidence="2" type="ORF">BIV57_03735</name>
</gene>
<protein>
    <recommendedName>
        <fullName evidence="4">Nucleic acid/nucleotide deaminase of polymorphic system toxin</fullName>
    </recommendedName>
</protein>
<dbReference type="RefSeq" id="WP_071655191.1">
    <property type="nucleotide sequence ID" value="NZ_MLCF01000011.1"/>
</dbReference>
<evidence type="ECO:0008006" key="4">
    <source>
        <dbReference type="Google" id="ProtNLM"/>
    </source>
</evidence>
<dbReference type="InterPro" id="IPR025851">
    <property type="entry name" value="SUKH-4"/>
</dbReference>
<dbReference type="OrthoDB" id="4334423at2"/>
<feature type="compositionally biased region" description="Pro residues" evidence="1">
    <location>
        <begin position="464"/>
        <end position="500"/>
    </location>
</feature>
<proteinExistence type="predicted"/>
<feature type="compositionally biased region" description="Pro residues" evidence="1">
    <location>
        <begin position="119"/>
        <end position="158"/>
    </location>
</feature>
<name>A0A1J7CGR6_9ACTN</name>
<reference evidence="2 3" key="1">
    <citation type="submission" date="2016-10" db="EMBL/GenBank/DDBJ databases">
        <title>Genome sequence of Streptomyces gilvigriseus MUSC 26.</title>
        <authorList>
            <person name="Lee L.-H."/>
            <person name="Ser H.-L."/>
        </authorList>
    </citation>
    <scope>NUCLEOTIDE SEQUENCE [LARGE SCALE GENOMIC DNA]</scope>
    <source>
        <strain evidence="2 3">MUSC 26</strain>
    </source>
</reference>
<feature type="compositionally biased region" description="Pro residues" evidence="1">
    <location>
        <begin position="313"/>
        <end position="323"/>
    </location>
</feature>
<feature type="compositionally biased region" description="Pro residues" evidence="1">
    <location>
        <begin position="224"/>
        <end position="234"/>
    </location>
</feature>
<evidence type="ECO:0000256" key="1">
    <source>
        <dbReference type="SAM" id="MobiDB-lite"/>
    </source>
</evidence>
<feature type="compositionally biased region" description="Low complexity" evidence="1">
    <location>
        <begin position="447"/>
        <end position="459"/>
    </location>
</feature>
<accession>A0A1J7CGR6</accession>
<evidence type="ECO:0000313" key="3">
    <source>
        <dbReference type="Proteomes" id="UP000243342"/>
    </source>
</evidence>
<sequence length="859" mass="88641">MADLATARERAETWINGEVPSYLKRTVRLQEFSGGFVAWGETPGGGSEAEGARMRMVVDRSSGEATLWPGLPVDEVIRRWEESYGHREAPPEPVAPESARSTAEATSFLIRPPELGGPQPAPSPVPPTPAPMSAPMSPPVPPPVMPPAPEPGPAPAFEPEPSFGGSSGLSFAKPSPAAPEPEGSLPMPPPPAPAPFAPAAEESFGTGSSGLSFAKPAGEASGAVPPPLPAPGPAPSLDGGASGLSFAKPAGEEGARPTPPPPPPFASQGGDSLGGASSGGLSFAKPTGEPEPLGGDSSSGLSFAKPAGESGAVPPPLPAPGPAPSLDGGASGLSFAKPAGEEGARPTPPPPPPFASQGGDSLGGASSGGLSFAKPAGQPAPEESSSRSFAPPEQASGAPVPPPPPGPVGGGRRPPSSEAATELMRPDSMPGLTPPPAAPQEDEEEGPQQLPTMFASPLPDDGPEPPPAPPATVLAPPPGPAPSLSPAPPAPGPAPGPAPEPTGTSAAPPLPRTTLEPRVEEPPAAPLPAMPPGTPAVGPGYLAVLRYRAQDGSEQQIIHRSELGKPHPEWRILHELRQQNVQPHQVLELHTELECCSLPGGYCSRMVRETWPNVRVSHTAPYGRDHASRQQGVQHLQEHHGELATHAEAPQRPAAVRVPLPAPGSVQKEQLPPPEVLTQQLQAAFGPQRVHRWEQRAVARQGVPEVVAHVLVWVGLPAEFAPFFWPQAQPGRPVPTLGELAQEQGVQAGPNAATYLVLGNDWGRQLCVEYGTAHIVAVDMQGGPEQDAPRFVNSGIVEFARCLAILGEMWPLRLGLNPYEAGRWTTDLQARLVAADPQAMSAPDTWWAVLVEQMWDGLL</sequence>
<dbReference type="AlphaFoldDB" id="A0A1J7CGR6"/>
<dbReference type="EMBL" id="MLCF01000011">
    <property type="protein sequence ID" value="OIV38858.1"/>
    <property type="molecule type" value="Genomic_DNA"/>
</dbReference>
<dbReference type="STRING" id="1428644.BIV57_03735"/>
<feature type="compositionally biased region" description="Pro residues" evidence="1">
    <location>
        <begin position="186"/>
        <end position="196"/>
    </location>
</feature>
<feature type="region of interest" description="Disordered" evidence="1">
    <location>
        <begin position="110"/>
        <end position="534"/>
    </location>
</feature>
<keyword evidence="3" id="KW-1185">Reference proteome</keyword>
<dbReference type="Pfam" id="PF14440">
    <property type="entry name" value="XOO_2897-deam"/>
    <property type="match status" value="1"/>
</dbReference>
<comment type="caution">
    <text evidence="2">The sequence shown here is derived from an EMBL/GenBank/DDBJ whole genome shotgun (WGS) entry which is preliminary data.</text>
</comment>
<dbReference type="Proteomes" id="UP000243342">
    <property type="component" value="Unassembled WGS sequence"/>
</dbReference>
<organism evidence="2 3">
    <name type="scientific">Mangrovactinospora gilvigrisea</name>
    <dbReference type="NCBI Taxonomy" id="1428644"/>
    <lineage>
        <taxon>Bacteria</taxon>
        <taxon>Bacillati</taxon>
        <taxon>Actinomycetota</taxon>
        <taxon>Actinomycetes</taxon>
        <taxon>Kitasatosporales</taxon>
        <taxon>Streptomycetaceae</taxon>
        <taxon>Mangrovactinospora</taxon>
    </lineage>
</organism>
<dbReference type="InterPro" id="IPR032722">
    <property type="entry name" value="Deaminase_XOO_2897"/>
</dbReference>
<feature type="compositionally biased region" description="Pro residues" evidence="1">
    <location>
        <begin position="523"/>
        <end position="534"/>
    </location>
</feature>